<protein>
    <submittedName>
        <fullName evidence="3">NUDIX domain-containing protein</fullName>
    </submittedName>
</protein>
<dbReference type="PANTHER" id="PTHR43736:SF2">
    <property type="entry name" value="MUTT_NUDIX FAMILY PROTEIN"/>
    <property type="match status" value="1"/>
</dbReference>
<evidence type="ECO:0000313" key="3">
    <source>
        <dbReference type="EMBL" id="MBL1087418.1"/>
    </source>
</evidence>
<keyword evidence="4" id="KW-1185">Reference proteome</keyword>
<organism evidence="3 4">
    <name type="scientific">Streptomyces actinomycinicus</name>
    <dbReference type="NCBI Taxonomy" id="1695166"/>
    <lineage>
        <taxon>Bacteria</taxon>
        <taxon>Bacillati</taxon>
        <taxon>Actinomycetota</taxon>
        <taxon>Actinomycetes</taxon>
        <taxon>Kitasatosporales</taxon>
        <taxon>Streptomycetaceae</taxon>
        <taxon>Streptomyces</taxon>
    </lineage>
</organism>
<reference evidence="3" key="1">
    <citation type="submission" date="2021-01" db="EMBL/GenBank/DDBJ databases">
        <title>WGS of actinomycetes isolated from Thailand.</title>
        <authorList>
            <person name="Thawai C."/>
        </authorList>
    </citation>
    <scope>NUCLEOTIDE SEQUENCE</scope>
    <source>
        <strain evidence="3">RCU-197</strain>
    </source>
</reference>
<feature type="domain" description="Nudix hydrolase" evidence="2">
    <location>
        <begin position="10"/>
        <end position="151"/>
    </location>
</feature>
<dbReference type="Proteomes" id="UP000661858">
    <property type="component" value="Unassembled WGS sequence"/>
</dbReference>
<dbReference type="InterPro" id="IPR015797">
    <property type="entry name" value="NUDIX_hydrolase-like_dom_sf"/>
</dbReference>
<dbReference type="PANTHER" id="PTHR43736">
    <property type="entry name" value="ADP-RIBOSE PYROPHOSPHATASE"/>
    <property type="match status" value="1"/>
</dbReference>
<evidence type="ECO:0000313" key="4">
    <source>
        <dbReference type="Proteomes" id="UP000661858"/>
    </source>
</evidence>
<dbReference type="Pfam" id="PF00293">
    <property type="entry name" value="NUDIX"/>
    <property type="match status" value="1"/>
</dbReference>
<comment type="caution">
    <text evidence="3">The sequence shown here is derived from an EMBL/GenBank/DDBJ whole genome shotgun (WGS) entry which is preliminary data.</text>
</comment>
<dbReference type="Gene3D" id="3.90.79.10">
    <property type="entry name" value="Nucleoside Triphosphate Pyrophosphohydrolase"/>
    <property type="match status" value="1"/>
</dbReference>
<dbReference type="EMBL" id="JAERRK010000032">
    <property type="protein sequence ID" value="MBL1087418.1"/>
    <property type="molecule type" value="Genomic_DNA"/>
</dbReference>
<evidence type="ECO:0000256" key="1">
    <source>
        <dbReference type="ARBA" id="ARBA00022801"/>
    </source>
</evidence>
<dbReference type="RefSeq" id="WP_201843956.1">
    <property type="nucleotide sequence ID" value="NZ_JAERRK010000032.1"/>
</dbReference>
<gene>
    <name evidence="3" type="ORF">JK359_36635</name>
</gene>
<dbReference type="PROSITE" id="PS51462">
    <property type="entry name" value="NUDIX"/>
    <property type="match status" value="1"/>
</dbReference>
<proteinExistence type="predicted"/>
<sequence>MSTYEAAFHKIKIRVAAVVFDGDDIALIRRVDDHGVALYTVPGGNVEAAEPLPHALRRELLEELGLDLERVERPPSFTWLLDAMLTRPGSTPPRKLHCVYRVHIGAGVRRGLRRFEEDDAVGNGEVVWLPYRATAGLNLFPPVPVAELSSPTAPVDAAAGMLAGVDDGNHRWI</sequence>
<evidence type="ECO:0000259" key="2">
    <source>
        <dbReference type="PROSITE" id="PS51462"/>
    </source>
</evidence>
<dbReference type="GO" id="GO:0016787">
    <property type="term" value="F:hydrolase activity"/>
    <property type="evidence" value="ECO:0007669"/>
    <property type="project" value="UniProtKB-KW"/>
</dbReference>
<dbReference type="InterPro" id="IPR020084">
    <property type="entry name" value="NUDIX_hydrolase_CS"/>
</dbReference>
<dbReference type="SUPFAM" id="SSF55811">
    <property type="entry name" value="Nudix"/>
    <property type="match status" value="1"/>
</dbReference>
<dbReference type="InterPro" id="IPR000086">
    <property type="entry name" value="NUDIX_hydrolase_dom"/>
</dbReference>
<accession>A0A937JU27</accession>
<keyword evidence="1" id="KW-0378">Hydrolase</keyword>
<dbReference type="PROSITE" id="PS00893">
    <property type="entry name" value="NUDIX_BOX"/>
    <property type="match status" value="1"/>
</dbReference>
<dbReference type="AlphaFoldDB" id="A0A937JU27"/>
<name>A0A937JU27_9ACTN</name>